<feature type="region of interest" description="Disordered" evidence="1">
    <location>
        <begin position="83"/>
        <end position="138"/>
    </location>
</feature>
<dbReference type="AlphaFoldDB" id="A0A6H5J577"/>
<gene>
    <name evidence="2" type="ORF">TBRA_LOCUS16782</name>
</gene>
<feature type="compositionally biased region" description="Basic and acidic residues" evidence="1">
    <location>
        <begin position="99"/>
        <end position="114"/>
    </location>
</feature>
<dbReference type="OrthoDB" id="7692148at2759"/>
<organism evidence="2 3">
    <name type="scientific">Trichogramma brassicae</name>
    <dbReference type="NCBI Taxonomy" id="86971"/>
    <lineage>
        <taxon>Eukaryota</taxon>
        <taxon>Metazoa</taxon>
        <taxon>Ecdysozoa</taxon>
        <taxon>Arthropoda</taxon>
        <taxon>Hexapoda</taxon>
        <taxon>Insecta</taxon>
        <taxon>Pterygota</taxon>
        <taxon>Neoptera</taxon>
        <taxon>Endopterygota</taxon>
        <taxon>Hymenoptera</taxon>
        <taxon>Apocrita</taxon>
        <taxon>Proctotrupomorpha</taxon>
        <taxon>Chalcidoidea</taxon>
        <taxon>Trichogrammatidae</taxon>
        <taxon>Trichogramma</taxon>
    </lineage>
</organism>
<proteinExistence type="predicted"/>
<accession>A0A6H5J577</accession>
<keyword evidence="3" id="KW-1185">Reference proteome</keyword>
<evidence type="ECO:0000313" key="3">
    <source>
        <dbReference type="Proteomes" id="UP000479190"/>
    </source>
</evidence>
<evidence type="ECO:0000313" key="2">
    <source>
        <dbReference type="EMBL" id="CAB0045247.1"/>
    </source>
</evidence>
<evidence type="ECO:0000256" key="1">
    <source>
        <dbReference type="SAM" id="MobiDB-lite"/>
    </source>
</evidence>
<sequence length="438" mass="47356">MYDLLHCCNTVAAEPSRVPPSRFCEPESDAATFYYDGQKTHAYGQLRNVRLWRSPRESAEGFLPPGFSESTESDTARSVFAATEACPENPWHGPAKKRSSIDRGPAKKSSRADQDGGDGENPLHHSKLHRGSTTQDFAAPPTTEAISLQSNSLSTHVATSAAIASHTSTNERATILGTARARAVNTRGEELLVRVLTDPASEGSFVSEHVVQMLALQKKLTPLSVSGAGGQVSAKTKSSVSITLHSTTIFNASISFAAAVLPKISTLLPKRAINGTRWAHLKGLALADPLYHTPAPVDCLIGAELYPEIIKAGLRLGPIGSPMAYDSIFGWIVTGPTDIQQAHPDVIGSFKLTVVPMASISHELRKFWELEEVQLLPHDDACRRRMRETSFALHIDETKLAVSSSAYLSLQHQQCLALMPLLSRDFSLSNDACSKIPS</sequence>
<reference evidence="2 3" key="1">
    <citation type="submission" date="2020-02" db="EMBL/GenBank/DDBJ databases">
        <authorList>
            <person name="Ferguson B K."/>
        </authorList>
    </citation>
    <scope>NUCLEOTIDE SEQUENCE [LARGE SCALE GENOMIC DNA]</scope>
</reference>
<protein>
    <submittedName>
        <fullName evidence="2">Uncharacterized protein</fullName>
    </submittedName>
</protein>
<dbReference type="Proteomes" id="UP000479190">
    <property type="component" value="Unassembled WGS sequence"/>
</dbReference>
<name>A0A6H5J577_9HYME</name>
<dbReference type="EMBL" id="CADCXV010001555">
    <property type="protein sequence ID" value="CAB0045247.1"/>
    <property type="molecule type" value="Genomic_DNA"/>
</dbReference>